<comment type="similarity">
    <text evidence="2">Belongs to the SusD family.</text>
</comment>
<dbReference type="InterPro" id="IPR033985">
    <property type="entry name" value="SusD-like_N"/>
</dbReference>
<proteinExistence type="inferred from homology"/>
<dbReference type="SUPFAM" id="SSF48452">
    <property type="entry name" value="TPR-like"/>
    <property type="match status" value="1"/>
</dbReference>
<feature type="domain" description="RagB/SusD" evidence="6">
    <location>
        <begin position="332"/>
        <end position="617"/>
    </location>
</feature>
<evidence type="ECO:0000256" key="1">
    <source>
        <dbReference type="ARBA" id="ARBA00004442"/>
    </source>
</evidence>
<dbReference type="RefSeq" id="WP_114004813.1">
    <property type="nucleotide sequence ID" value="NZ_QGDC01000004.1"/>
</dbReference>
<dbReference type="GO" id="GO:0009279">
    <property type="term" value="C:cell outer membrane"/>
    <property type="evidence" value="ECO:0007669"/>
    <property type="project" value="UniProtKB-SubCell"/>
</dbReference>
<keyword evidence="4" id="KW-0472">Membrane</keyword>
<reference evidence="8 9" key="1">
    <citation type="submission" date="2018-05" db="EMBL/GenBank/DDBJ databases">
        <title>Mucilaginibacter hurinus sp. nov., isolated from briquette warehouse soil.</title>
        <authorList>
            <person name="Choi L."/>
        </authorList>
    </citation>
    <scope>NUCLEOTIDE SEQUENCE [LARGE SCALE GENOMIC DNA]</scope>
    <source>
        <strain evidence="8 9">ZR32</strain>
    </source>
</reference>
<accession>A0A367GR72</accession>
<evidence type="ECO:0000313" key="8">
    <source>
        <dbReference type="EMBL" id="RCH55191.1"/>
    </source>
</evidence>
<keyword evidence="5" id="KW-0998">Cell outer membrane</keyword>
<evidence type="ECO:0000259" key="7">
    <source>
        <dbReference type="Pfam" id="PF14322"/>
    </source>
</evidence>
<dbReference type="PROSITE" id="PS51257">
    <property type="entry name" value="PROKAR_LIPOPROTEIN"/>
    <property type="match status" value="1"/>
</dbReference>
<evidence type="ECO:0000259" key="6">
    <source>
        <dbReference type="Pfam" id="PF07980"/>
    </source>
</evidence>
<dbReference type="Gene3D" id="1.25.40.390">
    <property type="match status" value="1"/>
</dbReference>
<evidence type="ECO:0000256" key="3">
    <source>
        <dbReference type="ARBA" id="ARBA00022729"/>
    </source>
</evidence>
<name>A0A367GR72_9SPHI</name>
<comment type="caution">
    <text evidence="8">The sequence shown here is derived from an EMBL/GenBank/DDBJ whole genome shotgun (WGS) entry which is preliminary data.</text>
</comment>
<dbReference type="AlphaFoldDB" id="A0A367GR72"/>
<keyword evidence="3" id="KW-0732">Signal</keyword>
<dbReference type="EMBL" id="QGDC01000004">
    <property type="protein sequence ID" value="RCH55191.1"/>
    <property type="molecule type" value="Genomic_DNA"/>
</dbReference>
<evidence type="ECO:0000313" key="9">
    <source>
        <dbReference type="Proteomes" id="UP000253209"/>
    </source>
</evidence>
<keyword evidence="9" id="KW-1185">Reference proteome</keyword>
<comment type="subcellular location">
    <subcellularLocation>
        <location evidence="1">Cell outer membrane</location>
    </subcellularLocation>
</comment>
<sequence length="617" mass="68071">MKKIYVPGIAIILFALMGSGFVSCTKSGFFEPSSTTNLNDSTVFADSAYSVGFLANIYIGIGYSEQADRFGNGGLDAAADESEVGSITASPSLQFATGQVNPTTVSPDNPNCGGICTVDIYNTCYKQIRAANLLLKRLPIIPLAEARKNQMKAEARFLRAWYYSLLLKHYGGVPIVGDTLYNYTDKISGKRNTYDEVLEYIITECDAAAAVLPFEQSGQTYGRASGGACMALKARVLLYSASPLFNEDSGIAGDSPLSIASAEVKPLVGHTSGTSQARWQAAADAAFAIISTGRYSLNVNNTQPGLGFYELFPKRINDEYIFQVMKPTGSANQDLERLFNPPSRAGSGGAFPYQETVDAFGMKNGKPITDPTSGYNPNNPYANRDPRLKYSIVYDQRLFPIRGSTGTIPGYSPINTFTGTYTPVDANGNPVLDDEGKQVVILEDQDAVFRGTRTGYYTNKMVDSANVAAALQAGTDRLIPLMRYAEILLNYAEALNELNADRENAFLAIEAIRQRAGLSPYTISRSLSKEEFREVIHNERRVELAFEGHRFWDVRRWKKGTELDKMMHGMEVKRSGKNVTYRVFELRKHNFRTAMYLWPLPQNEVAKSPEMRQNPGY</sequence>
<evidence type="ECO:0000256" key="4">
    <source>
        <dbReference type="ARBA" id="ARBA00023136"/>
    </source>
</evidence>
<feature type="domain" description="SusD-like N-terminal" evidence="7">
    <location>
        <begin position="117"/>
        <end position="238"/>
    </location>
</feature>
<evidence type="ECO:0000256" key="2">
    <source>
        <dbReference type="ARBA" id="ARBA00006275"/>
    </source>
</evidence>
<gene>
    <name evidence="8" type="ORF">DJ568_08360</name>
</gene>
<dbReference type="InterPro" id="IPR011990">
    <property type="entry name" value="TPR-like_helical_dom_sf"/>
</dbReference>
<organism evidence="8 9">
    <name type="scientific">Mucilaginibacter hurinus</name>
    <dbReference type="NCBI Taxonomy" id="2201324"/>
    <lineage>
        <taxon>Bacteria</taxon>
        <taxon>Pseudomonadati</taxon>
        <taxon>Bacteroidota</taxon>
        <taxon>Sphingobacteriia</taxon>
        <taxon>Sphingobacteriales</taxon>
        <taxon>Sphingobacteriaceae</taxon>
        <taxon>Mucilaginibacter</taxon>
    </lineage>
</organism>
<dbReference type="Pfam" id="PF07980">
    <property type="entry name" value="SusD_RagB"/>
    <property type="match status" value="1"/>
</dbReference>
<protein>
    <submittedName>
        <fullName evidence="8">RagB/SusD family nutrient uptake outer membrane protein</fullName>
    </submittedName>
</protein>
<dbReference type="InterPro" id="IPR012944">
    <property type="entry name" value="SusD_RagB_dom"/>
</dbReference>
<dbReference type="OrthoDB" id="691231at2"/>
<dbReference type="Proteomes" id="UP000253209">
    <property type="component" value="Unassembled WGS sequence"/>
</dbReference>
<evidence type="ECO:0000256" key="5">
    <source>
        <dbReference type="ARBA" id="ARBA00023237"/>
    </source>
</evidence>
<dbReference type="Pfam" id="PF14322">
    <property type="entry name" value="SusD-like_3"/>
    <property type="match status" value="1"/>
</dbReference>